<dbReference type="EC" id="4.2.2.n1" evidence="2"/>
<gene>
    <name evidence="8" type="ORF">EDC30_1043</name>
</gene>
<evidence type="ECO:0000256" key="4">
    <source>
        <dbReference type="ARBA" id="ARBA00023316"/>
    </source>
</evidence>
<dbReference type="PIRSF" id="PIRSF019422">
    <property type="entry name" value="MltA"/>
    <property type="match status" value="1"/>
</dbReference>
<feature type="signal peptide" evidence="6">
    <location>
        <begin position="1"/>
        <end position="21"/>
    </location>
</feature>
<keyword evidence="9" id="KW-1185">Reference proteome</keyword>
<dbReference type="GO" id="GO:0008933">
    <property type="term" value="F:peptidoglycan lytic transglycosylase activity"/>
    <property type="evidence" value="ECO:0007669"/>
    <property type="project" value="TreeGrafter"/>
</dbReference>
<keyword evidence="6" id="KW-0732">Signal</keyword>
<feature type="domain" description="Lytic transglycosylase MltA" evidence="7">
    <location>
        <begin position="129"/>
        <end position="286"/>
    </location>
</feature>
<keyword evidence="4" id="KW-0961">Cell wall biogenesis/degradation</keyword>
<evidence type="ECO:0000256" key="1">
    <source>
        <dbReference type="ARBA" id="ARBA00001420"/>
    </source>
</evidence>
<dbReference type="InterPro" id="IPR005300">
    <property type="entry name" value="MltA_B"/>
</dbReference>
<dbReference type="PROSITE" id="PS51257">
    <property type="entry name" value="PROKAR_LIPOPROTEIN"/>
    <property type="match status" value="1"/>
</dbReference>
<comment type="caution">
    <text evidence="8">The sequence shown here is derived from an EMBL/GenBank/DDBJ whole genome shotgun (WGS) entry which is preliminary data.</text>
</comment>
<proteinExistence type="predicted"/>
<evidence type="ECO:0000256" key="5">
    <source>
        <dbReference type="ARBA" id="ARBA00030918"/>
    </source>
</evidence>
<dbReference type="PANTHER" id="PTHR30124:SF0">
    <property type="entry name" value="MEMBRANE-BOUND LYTIC MUREIN TRANSGLYCOSYLASE A"/>
    <property type="match status" value="1"/>
</dbReference>
<evidence type="ECO:0000256" key="6">
    <source>
        <dbReference type="SAM" id="SignalP"/>
    </source>
</evidence>
<evidence type="ECO:0000313" key="8">
    <source>
        <dbReference type="EMBL" id="TCS37206.1"/>
    </source>
</evidence>
<organism evidence="8 9">
    <name type="scientific">Paucimonas lemoignei</name>
    <name type="common">Pseudomonas lemoignei</name>
    <dbReference type="NCBI Taxonomy" id="29443"/>
    <lineage>
        <taxon>Bacteria</taxon>
        <taxon>Pseudomonadati</taxon>
        <taxon>Pseudomonadota</taxon>
        <taxon>Betaproteobacteria</taxon>
        <taxon>Burkholderiales</taxon>
        <taxon>Burkholderiaceae</taxon>
        <taxon>Paucimonas</taxon>
    </lineage>
</organism>
<dbReference type="Proteomes" id="UP000295382">
    <property type="component" value="Unassembled WGS sequence"/>
</dbReference>
<dbReference type="GO" id="GO:0009253">
    <property type="term" value="P:peptidoglycan catabolic process"/>
    <property type="evidence" value="ECO:0007669"/>
    <property type="project" value="TreeGrafter"/>
</dbReference>
<keyword evidence="3" id="KW-0456">Lyase</keyword>
<dbReference type="GO" id="GO:0004553">
    <property type="term" value="F:hydrolase activity, hydrolyzing O-glycosyl compounds"/>
    <property type="evidence" value="ECO:0007669"/>
    <property type="project" value="InterPro"/>
</dbReference>
<dbReference type="Gene3D" id="2.40.40.10">
    <property type="entry name" value="RlpA-like domain"/>
    <property type="match status" value="1"/>
</dbReference>
<sequence length="394" mass="43158">MKLNRISLLVSAVGVALGMLACTTVPPETKPVPEQPPVKPVETLKPVSFADLPGWQQDDLRQAWPAFLASCQAMIKKPDWKEPCEVARDVNASDAKAMRVFLESFFVPHRIANADGTEQGMVTGYYEPLLRGARKRGGPYQTPLHAVPDDLLVIDLGSVYPELKNMRLRGKLVGRKVLPYPTRGEMDQANALAGKELLWVDDPVEAFFLQVQGSGRVQLTDTKETVRLAYADQNGHPYRSIGRYLVDKGEMTLAQASAQSIKAWVAANPARRQEVLNANPSYVFFREEKLADPQVGPKGALGVPLTSQRSIAVDPQFIPLGAPVFLATSEPNSERPMQRLMMAQDTGGAIRGAVRADFFWGFGAAAGESAGKMKQSGRMWVLLPKLPAVLRATR</sequence>
<comment type="catalytic activity">
    <reaction evidence="1">
        <text>Exolytic cleavage of the (1-&gt;4)-beta-glycosidic linkage between N-acetylmuramic acid (MurNAc) and N-acetylglucosamine (GlcNAc) residues in peptidoglycan, from either the reducing or the non-reducing ends of the peptidoglycan chains, with concomitant formation of a 1,6-anhydrobond in the MurNAc residue.</text>
        <dbReference type="EC" id="4.2.2.n1"/>
    </reaction>
</comment>
<dbReference type="GO" id="GO:0019867">
    <property type="term" value="C:outer membrane"/>
    <property type="evidence" value="ECO:0007669"/>
    <property type="project" value="InterPro"/>
</dbReference>
<evidence type="ECO:0000256" key="3">
    <source>
        <dbReference type="ARBA" id="ARBA00023239"/>
    </source>
</evidence>
<feature type="chain" id="PRO_5020834956" description="peptidoglycan lytic exotransglycosylase" evidence="6">
    <location>
        <begin position="22"/>
        <end position="394"/>
    </location>
</feature>
<dbReference type="EMBL" id="SLZQ01000004">
    <property type="protein sequence ID" value="TCS37206.1"/>
    <property type="molecule type" value="Genomic_DNA"/>
</dbReference>
<dbReference type="CDD" id="cd14485">
    <property type="entry name" value="mltA_like_LT_A"/>
    <property type="match status" value="1"/>
</dbReference>
<evidence type="ECO:0000259" key="7">
    <source>
        <dbReference type="SMART" id="SM00925"/>
    </source>
</evidence>
<dbReference type="OrthoDB" id="9783686at2"/>
<dbReference type="CDD" id="cd14668">
    <property type="entry name" value="mlta_B"/>
    <property type="match status" value="1"/>
</dbReference>
<dbReference type="PANTHER" id="PTHR30124">
    <property type="entry name" value="MEMBRANE-BOUND LYTIC MUREIN TRANSGLYCOSYLASE A"/>
    <property type="match status" value="1"/>
</dbReference>
<dbReference type="InterPro" id="IPR036908">
    <property type="entry name" value="RlpA-like_sf"/>
</dbReference>
<dbReference type="InterPro" id="IPR026044">
    <property type="entry name" value="MltA"/>
</dbReference>
<evidence type="ECO:0000256" key="2">
    <source>
        <dbReference type="ARBA" id="ARBA00012587"/>
    </source>
</evidence>
<dbReference type="Pfam" id="PF06725">
    <property type="entry name" value="3D"/>
    <property type="match status" value="1"/>
</dbReference>
<dbReference type="GO" id="GO:0009254">
    <property type="term" value="P:peptidoglycan turnover"/>
    <property type="evidence" value="ECO:0007669"/>
    <property type="project" value="InterPro"/>
</dbReference>
<dbReference type="InterPro" id="IPR010611">
    <property type="entry name" value="3D_dom"/>
</dbReference>
<protein>
    <recommendedName>
        <fullName evidence="2">peptidoglycan lytic exotransglycosylase</fullName>
        <ecNumber evidence="2">4.2.2.n1</ecNumber>
    </recommendedName>
    <alternativeName>
        <fullName evidence="5">Murein hydrolase A</fullName>
    </alternativeName>
</protein>
<dbReference type="GO" id="GO:0071555">
    <property type="term" value="P:cell wall organization"/>
    <property type="evidence" value="ECO:0007669"/>
    <property type="project" value="UniProtKB-KW"/>
</dbReference>
<dbReference type="AlphaFoldDB" id="A0A4R3HVE6"/>
<accession>A0A4R3HVE6</accession>
<dbReference type="Pfam" id="PF03562">
    <property type="entry name" value="MltA"/>
    <property type="match status" value="1"/>
</dbReference>
<dbReference type="SMART" id="SM00925">
    <property type="entry name" value="MltA"/>
    <property type="match status" value="1"/>
</dbReference>
<dbReference type="RefSeq" id="WP_132258166.1">
    <property type="nucleotide sequence ID" value="NZ_SLZQ01000004.1"/>
</dbReference>
<reference evidence="8 9" key="1">
    <citation type="submission" date="2019-03" db="EMBL/GenBank/DDBJ databases">
        <title>Genomic Encyclopedia of Type Strains, Phase IV (KMG-IV): sequencing the most valuable type-strain genomes for metagenomic binning, comparative biology and taxonomic classification.</title>
        <authorList>
            <person name="Goeker M."/>
        </authorList>
    </citation>
    <scope>NUCLEOTIDE SEQUENCE [LARGE SCALE GENOMIC DNA]</scope>
    <source>
        <strain evidence="8 9">DSM 7445</strain>
    </source>
</reference>
<evidence type="ECO:0000313" key="9">
    <source>
        <dbReference type="Proteomes" id="UP000295382"/>
    </source>
</evidence>
<dbReference type="SUPFAM" id="SSF50685">
    <property type="entry name" value="Barwin-like endoglucanases"/>
    <property type="match status" value="1"/>
</dbReference>
<dbReference type="Gene3D" id="2.40.240.50">
    <property type="entry name" value="Barwin-like endoglucanases"/>
    <property type="match status" value="1"/>
</dbReference>
<name>A0A4R3HVE6_PAULE</name>